<evidence type="ECO:0000256" key="1">
    <source>
        <dbReference type="ARBA" id="ARBA00023015"/>
    </source>
</evidence>
<dbReference type="Proteomes" id="UP000662572">
    <property type="component" value="Unassembled WGS sequence"/>
</dbReference>
<dbReference type="GO" id="GO:0003677">
    <property type="term" value="F:DNA binding"/>
    <property type="evidence" value="ECO:0007669"/>
    <property type="project" value="UniProtKB-KW"/>
</dbReference>
<gene>
    <name evidence="5" type="ORF">GCM10011273_32700</name>
</gene>
<dbReference type="GO" id="GO:0003700">
    <property type="term" value="F:DNA-binding transcription factor activity"/>
    <property type="evidence" value="ECO:0007669"/>
    <property type="project" value="InterPro"/>
</dbReference>
<dbReference type="EMBL" id="BMZB01000006">
    <property type="protein sequence ID" value="GGZ43347.1"/>
    <property type="molecule type" value="Genomic_DNA"/>
</dbReference>
<proteinExistence type="predicted"/>
<evidence type="ECO:0000313" key="6">
    <source>
        <dbReference type="Proteomes" id="UP000662572"/>
    </source>
</evidence>
<keyword evidence="6" id="KW-1185">Reference proteome</keyword>
<dbReference type="Pfam" id="PF01047">
    <property type="entry name" value="MarR"/>
    <property type="match status" value="1"/>
</dbReference>
<evidence type="ECO:0000313" key="5">
    <source>
        <dbReference type="EMBL" id="GGZ43347.1"/>
    </source>
</evidence>
<dbReference type="PANTHER" id="PTHR42756:SF1">
    <property type="entry name" value="TRANSCRIPTIONAL REPRESSOR OF EMRAB OPERON"/>
    <property type="match status" value="1"/>
</dbReference>
<dbReference type="InterPro" id="IPR000835">
    <property type="entry name" value="HTH_MarR-typ"/>
</dbReference>
<keyword evidence="3" id="KW-0804">Transcription</keyword>
<evidence type="ECO:0000256" key="3">
    <source>
        <dbReference type="ARBA" id="ARBA00023163"/>
    </source>
</evidence>
<dbReference type="PROSITE" id="PS01117">
    <property type="entry name" value="HTH_MARR_1"/>
    <property type="match status" value="1"/>
</dbReference>
<reference evidence="5" key="1">
    <citation type="journal article" date="2014" name="Int. J. Syst. Evol. Microbiol.">
        <title>Complete genome sequence of Corynebacterium casei LMG S-19264T (=DSM 44701T), isolated from a smear-ripened cheese.</title>
        <authorList>
            <consortium name="US DOE Joint Genome Institute (JGI-PGF)"/>
            <person name="Walter F."/>
            <person name="Albersmeier A."/>
            <person name="Kalinowski J."/>
            <person name="Ruckert C."/>
        </authorList>
    </citation>
    <scope>NUCLEOTIDE SEQUENCE</scope>
    <source>
        <strain evidence="5">KCTC 32296</strain>
    </source>
</reference>
<evidence type="ECO:0000259" key="4">
    <source>
        <dbReference type="PROSITE" id="PS50995"/>
    </source>
</evidence>
<accession>A0A918QFI9</accession>
<evidence type="ECO:0000256" key="2">
    <source>
        <dbReference type="ARBA" id="ARBA00023125"/>
    </source>
</evidence>
<dbReference type="PROSITE" id="PS50995">
    <property type="entry name" value="HTH_MARR_2"/>
    <property type="match status" value="1"/>
</dbReference>
<protein>
    <recommendedName>
        <fullName evidence="4">HTH marR-type domain-containing protein</fullName>
    </recommendedName>
</protein>
<sequence length="155" mass="17157">MKKISSLDDHLGYWLRCLSNFVSDSFAKRLEKHDITVAQWVVMRSLYGKGDLSLNEAARIVGIDASSLSRMAERMVHKGLINRNTDPIDRRAVKLSLTRKGAQLLPQLADEADANDAAFFSTLNAADKAKLTATIKALLAANGWNPDTRGKDRMV</sequence>
<reference evidence="5" key="2">
    <citation type="submission" date="2020-09" db="EMBL/GenBank/DDBJ databases">
        <authorList>
            <person name="Sun Q."/>
            <person name="Kim S."/>
        </authorList>
    </citation>
    <scope>NUCLEOTIDE SEQUENCE</scope>
    <source>
        <strain evidence="5">KCTC 32296</strain>
    </source>
</reference>
<dbReference type="InterPro" id="IPR036390">
    <property type="entry name" value="WH_DNA-bd_sf"/>
</dbReference>
<dbReference type="SUPFAM" id="SSF46785">
    <property type="entry name" value="Winged helix' DNA-binding domain"/>
    <property type="match status" value="1"/>
</dbReference>
<keyword evidence="2" id="KW-0238">DNA-binding</keyword>
<dbReference type="AlphaFoldDB" id="A0A918QFI9"/>
<dbReference type="Gene3D" id="1.10.10.10">
    <property type="entry name" value="Winged helix-like DNA-binding domain superfamily/Winged helix DNA-binding domain"/>
    <property type="match status" value="1"/>
</dbReference>
<comment type="caution">
    <text evidence="5">The sequence shown here is derived from an EMBL/GenBank/DDBJ whole genome shotgun (WGS) entry which is preliminary data.</text>
</comment>
<keyword evidence="1" id="KW-0805">Transcription regulation</keyword>
<dbReference type="RefSeq" id="WP_189488595.1">
    <property type="nucleotide sequence ID" value="NZ_BMZB01000006.1"/>
</dbReference>
<feature type="domain" description="HTH marR-type" evidence="4">
    <location>
        <begin position="1"/>
        <end position="140"/>
    </location>
</feature>
<dbReference type="PRINTS" id="PR00598">
    <property type="entry name" value="HTHMARR"/>
</dbReference>
<name>A0A918QFI9_9CAUL</name>
<dbReference type="InterPro" id="IPR036388">
    <property type="entry name" value="WH-like_DNA-bd_sf"/>
</dbReference>
<organism evidence="5 6">
    <name type="scientific">Asticcacaulis endophyticus</name>
    <dbReference type="NCBI Taxonomy" id="1395890"/>
    <lineage>
        <taxon>Bacteria</taxon>
        <taxon>Pseudomonadati</taxon>
        <taxon>Pseudomonadota</taxon>
        <taxon>Alphaproteobacteria</taxon>
        <taxon>Caulobacterales</taxon>
        <taxon>Caulobacteraceae</taxon>
        <taxon>Asticcacaulis</taxon>
    </lineage>
</organism>
<dbReference type="InterPro" id="IPR023187">
    <property type="entry name" value="Tscrpt_reg_MarR-type_CS"/>
</dbReference>
<dbReference type="SMART" id="SM00347">
    <property type="entry name" value="HTH_MARR"/>
    <property type="match status" value="1"/>
</dbReference>
<dbReference type="PANTHER" id="PTHR42756">
    <property type="entry name" value="TRANSCRIPTIONAL REGULATOR, MARR"/>
    <property type="match status" value="1"/>
</dbReference>